<dbReference type="SUPFAM" id="SSF56601">
    <property type="entry name" value="beta-lactamase/transpeptidase-like"/>
    <property type="match status" value="1"/>
</dbReference>
<feature type="domain" description="Beta-lactamase-related" evidence="1">
    <location>
        <begin position="45"/>
        <end position="348"/>
    </location>
</feature>
<comment type="caution">
    <text evidence="2">The sequence shown here is derived from an EMBL/GenBank/DDBJ whole genome shotgun (WGS) entry which is preliminary data.</text>
</comment>
<dbReference type="InterPro" id="IPR001466">
    <property type="entry name" value="Beta-lactam-related"/>
</dbReference>
<reference evidence="2" key="1">
    <citation type="journal article" date="2014" name="Front. Microbiol.">
        <title>High frequency of phylogenetically diverse reductive dehalogenase-homologous genes in deep subseafloor sedimentary metagenomes.</title>
        <authorList>
            <person name="Kawai M."/>
            <person name="Futagami T."/>
            <person name="Toyoda A."/>
            <person name="Takaki Y."/>
            <person name="Nishi S."/>
            <person name="Hori S."/>
            <person name="Arai W."/>
            <person name="Tsubouchi T."/>
            <person name="Morono Y."/>
            <person name="Uchiyama I."/>
            <person name="Ito T."/>
            <person name="Fujiyama A."/>
            <person name="Inagaki F."/>
            <person name="Takami H."/>
        </authorList>
    </citation>
    <scope>NUCLEOTIDE SEQUENCE</scope>
    <source>
        <strain evidence="2">Expedition CK06-06</strain>
    </source>
</reference>
<dbReference type="PANTHER" id="PTHR46825:SF9">
    <property type="entry name" value="BETA-LACTAMASE-RELATED DOMAIN-CONTAINING PROTEIN"/>
    <property type="match status" value="1"/>
</dbReference>
<organism evidence="2">
    <name type="scientific">marine sediment metagenome</name>
    <dbReference type="NCBI Taxonomy" id="412755"/>
    <lineage>
        <taxon>unclassified sequences</taxon>
        <taxon>metagenomes</taxon>
        <taxon>ecological metagenomes</taxon>
    </lineage>
</organism>
<feature type="non-terminal residue" evidence="2">
    <location>
        <position position="428"/>
    </location>
</feature>
<gene>
    <name evidence="2" type="ORF">S12H4_02457</name>
</gene>
<sequence>MKRAHEVFSVAVLILVVLGLFAIPDSAFAQDKAGKIDELIKLYKEYGQFNGSVLITENGKVIYKKGIGLANMEWNIPNEPDTKFRLGSITKQFTAMLIMQLVEEKKIKLDKKITDYLPDYRKDTGDKVTIHHLLTHTSGIPNYTNIPGFWQDSTRNHYTVDYVVKNFCSGDLEFEPDSIFKYSNSGYYILGFIIEKVTDKPYEQVLQERILKPLKMNNTGIDKHDVILEKRASGYVKDIRGYKNEPYYFMKNAYAAGAMYSTVEDMFLWDRALYTDKLLSKKYMKLMFKPYISAFSGSYAYGWVVSKVPIGETEDSVKVIQHGGGINGFNTLISRLVDDKHLITLFNNTSITKLNEMSQGIINIVYDHPYDLPKKSIREALAKTILEEDLESAITQYHEFKEKYQDDYDFAENELNLLGYQLLGMSKL</sequence>
<accession>X1RI86</accession>
<dbReference type="InterPro" id="IPR050491">
    <property type="entry name" value="AmpC-like"/>
</dbReference>
<evidence type="ECO:0000259" key="1">
    <source>
        <dbReference type="Pfam" id="PF00144"/>
    </source>
</evidence>
<protein>
    <recommendedName>
        <fullName evidence="1">Beta-lactamase-related domain-containing protein</fullName>
    </recommendedName>
</protein>
<dbReference type="EMBL" id="BARW01000605">
    <property type="protein sequence ID" value="GAI66686.1"/>
    <property type="molecule type" value="Genomic_DNA"/>
</dbReference>
<name>X1RI86_9ZZZZ</name>
<dbReference type="InterPro" id="IPR012338">
    <property type="entry name" value="Beta-lactam/transpept-like"/>
</dbReference>
<proteinExistence type="predicted"/>
<evidence type="ECO:0000313" key="2">
    <source>
        <dbReference type="EMBL" id="GAI66686.1"/>
    </source>
</evidence>
<dbReference type="AlphaFoldDB" id="X1RI86"/>
<dbReference type="PANTHER" id="PTHR46825">
    <property type="entry name" value="D-ALANYL-D-ALANINE-CARBOXYPEPTIDASE/ENDOPEPTIDASE AMPH"/>
    <property type="match status" value="1"/>
</dbReference>
<dbReference type="Pfam" id="PF00144">
    <property type="entry name" value="Beta-lactamase"/>
    <property type="match status" value="1"/>
</dbReference>
<dbReference type="Gene3D" id="3.40.710.10">
    <property type="entry name" value="DD-peptidase/beta-lactamase superfamily"/>
    <property type="match status" value="1"/>
</dbReference>